<gene>
    <name evidence="3" type="ORF">MIU77_15820</name>
</gene>
<keyword evidence="4" id="KW-1185">Reference proteome</keyword>
<dbReference type="SUPFAM" id="SSF52833">
    <property type="entry name" value="Thioredoxin-like"/>
    <property type="match status" value="1"/>
</dbReference>
<reference evidence="3" key="1">
    <citation type="submission" date="2022-08" db="EMBL/GenBank/DDBJ databases">
        <title>Complete genome sequence of 14 non-tuberculosis mycobacteria type-strains.</title>
        <authorList>
            <person name="Igarashi Y."/>
            <person name="Osugi A."/>
            <person name="Mitarai S."/>
        </authorList>
    </citation>
    <scope>NUCLEOTIDE SEQUENCE</scope>
    <source>
        <strain evidence="3">DSM 45575</strain>
    </source>
</reference>
<feature type="signal peptide" evidence="1">
    <location>
        <begin position="1"/>
        <end position="24"/>
    </location>
</feature>
<sequence>MRHLWAAIAVALSGVFAIAAPAHADTAPATVLGADGFSVIVGAPDAPVQLEIFCEPQCPICARFEDASGDALSQRLAGGDLAITYRWVTFLDDKRHNDTSARIANTLLLAADPGTSAPSYQGFVTEMYREQNGSADPPSATQLATMAARNGVSGLAIARIAIDLPAVDTAVMNSTNMTRLEQVNPENPGTPAVYDLNTNEVVDAQGPGWLDSLFAS</sequence>
<accession>A0ABY3TX93</accession>
<dbReference type="RefSeq" id="WP_240170569.1">
    <property type="nucleotide sequence ID" value="NZ_CP092365.1"/>
</dbReference>
<feature type="domain" description="Thioredoxin-like fold" evidence="2">
    <location>
        <begin position="38"/>
        <end position="194"/>
    </location>
</feature>
<evidence type="ECO:0000313" key="3">
    <source>
        <dbReference type="EMBL" id="ULN52295.1"/>
    </source>
</evidence>
<dbReference type="EMBL" id="CP092365">
    <property type="protein sequence ID" value="ULN52295.1"/>
    <property type="molecule type" value="Genomic_DNA"/>
</dbReference>
<name>A0ABY3TX93_9MYCO</name>
<protein>
    <submittedName>
        <fullName evidence="3">DsbA family protein</fullName>
    </submittedName>
</protein>
<evidence type="ECO:0000313" key="4">
    <source>
        <dbReference type="Proteomes" id="UP001055200"/>
    </source>
</evidence>
<dbReference type="InterPro" id="IPR036249">
    <property type="entry name" value="Thioredoxin-like_sf"/>
</dbReference>
<dbReference type="InterPro" id="IPR012336">
    <property type="entry name" value="Thioredoxin-like_fold"/>
</dbReference>
<evidence type="ECO:0000256" key="1">
    <source>
        <dbReference type="SAM" id="SignalP"/>
    </source>
</evidence>
<keyword evidence="1" id="KW-0732">Signal</keyword>
<evidence type="ECO:0000259" key="2">
    <source>
        <dbReference type="Pfam" id="PF13462"/>
    </source>
</evidence>
<dbReference type="Pfam" id="PF13462">
    <property type="entry name" value="Thioredoxin_4"/>
    <property type="match status" value="1"/>
</dbReference>
<organism evidence="3 4">
    <name type="scientific">Mycolicibacillus parakoreensis</name>
    <dbReference type="NCBI Taxonomy" id="1069221"/>
    <lineage>
        <taxon>Bacteria</taxon>
        <taxon>Bacillati</taxon>
        <taxon>Actinomycetota</taxon>
        <taxon>Actinomycetes</taxon>
        <taxon>Mycobacteriales</taxon>
        <taxon>Mycobacteriaceae</taxon>
        <taxon>Mycolicibacillus</taxon>
    </lineage>
</organism>
<proteinExistence type="predicted"/>
<dbReference type="Proteomes" id="UP001055200">
    <property type="component" value="Chromosome"/>
</dbReference>
<feature type="chain" id="PRO_5045149616" evidence="1">
    <location>
        <begin position="25"/>
        <end position="216"/>
    </location>
</feature>
<dbReference type="Gene3D" id="3.40.30.10">
    <property type="entry name" value="Glutaredoxin"/>
    <property type="match status" value="1"/>
</dbReference>